<organism evidence="4 5">
    <name type="scientific">Sphingomonas kyeonggiensis</name>
    <dbReference type="NCBI Taxonomy" id="1268553"/>
    <lineage>
        <taxon>Bacteria</taxon>
        <taxon>Pseudomonadati</taxon>
        <taxon>Pseudomonadota</taxon>
        <taxon>Alphaproteobacteria</taxon>
        <taxon>Sphingomonadales</taxon>
        <taxon>Sphingomonadaceae</taxon>
        <taxon>Sphingomonas</taxon>
    </lineage>
</organism>
<feature type="transmembrane region" description="Helical" evidence="2">
    <location>
        <begin position="205"/>
        <end position="225"/>
    </location>
</feature>
<accession>A0A7W6NVC0</accession>
<keyword evidence="5" id="KW-1185">Reference proteome</keyword>
<protein>
    <submittedName>
        <fullName evidence="4">Uncharacterized protein</fullName>
    </submittedName>
</protein>
<feature type="chain" id="PRO_5030557233" evidence="3">
    <location>
        <begin position="27"/>
        <end position="233"/>
    </location>
</feature>
<comment type="caution">
    <text evidence="4">The sequence shown here is derived from an EMBL/GenBank/DDBJ whole genome shotgun (WGS) entry which is preliminary data.</text>
</comment>
<dbReference type="EMBL" id="JACIEH010000001">
    <property type="protein sequence ID" value="MBB4097924.1"/>
    <property type="molecule type" value="Genomic_DNA"/>
</dbReference>
<sequence>MVTRTRWQRCGILAAALLLAPPNAFGCSTELRTMSRAQVEAYARTQYAKASAVVDAEVEQPMAFGTELGPGLMPMAILRVIHRYKGVPSPGEDRIPLVNFSSCDIGLVKKGERVRILLTSGPELFRAVFSDNGPPVDRQDGQAEFNAEIDRLAGAPRPAGFSTYPGAIEPPSDAETATAANAPPDDMASQKTPASSAPKHAVRPAIYLAGAFGLLLAFLAGFLLGRRSHGLKL</sequence>
<feature type="signal peptide" evidence="3">
    <location>
        <begin position="1"/>
        <end position="26"/>
    </location>
</feature>
<keyword evidence="3" id="KW-0732">Signal</keyword>
<dbReference type="RefSeq" id="WP_183995967.1">
    <property type="nucleotide sequence ID" value="NZ_JACIEH010000001.1"/>
</dbReference>
<gene>
    <name evidence="4" type="ORF">GGR46_001457</name>
</gene>
<reference evidence="4 5" key="1">
    <citation type="submission" date="2020-08" db="EMBL/GenBank/DDBJ databases">
        <title>Genomic Encyclopedia of Type Strains, Phase IV (KMG-IV): sequencing the most valuable type-strain genomes for metagenomic binning, comparative biology and taxonomic classification.</title>
        <authorList>
            <person name="Goeker M."/>
        </authorList>
    </citation>
    <scope>NUCLEOTIDE SEQUENCE [LARGE SCALE GENOMIC DNA]</scope>
    <source>
        <strain evidence="4 5">DSM 101806</strain>
    </source>
</reference>
<keyword evidence="2" id="KW-1133">Transmembrane helix</keyword>
<dbReference type="AlphaFoldDB" id="A0A7W6NVC0"/>
<keyword evidence="2" id="KW-0472">Membrane</keyword>
<name>A0A7W6NVC0_9SPHN</name>
<evidence type="ECO:0000256" key="1">
    <source>
        <dbReference type="SAM" id="MobiDB-lite"/>
    </source>
</evidence>
<evidence type="ECO:0000313" key="4">
    <source>
        <dbReference type="EMBL" id="MBB4097924.1"/>
    </source>
</evidence>
<evidence type="ECO:0000313" key="5">
    <source>
        <dbReference type="Proteomes" id="UP000557392"/>
    </source>
</evidence>
<dbReference type="Proteomes" id="UP000557392">
    <property type="component" value="Unassembled WGS sequence"/>
</dbReference>
<evidence type="ECO:0000256" key="3">
    <source>
        <dbReference type="SAM" id="SignalP"/>
    </source>
</evidence>
<keyword evidence="2" id="KW-0812">Transmembrane</keyword>
<proteinExistence type="predicted"/>
<evidence type="ECO:0000256" key="2">
    <source>
        <dbReference type="SAM" id="Phobius"/>
    </source>
</evidence>
<feature type="region of interest" description="Disordered" evidence="1">
    <location>
        <begin position="160"/>
        <end position="196"/>
    </location>
</feature>